<dbReference type="Proteomes" id="UP000184245">
    <property type="component" value="Unassembled WGS sequence"/>
</dbReference>
<evidence type="ECO:0000313" key="2">
    <source>
        <dbReference type="Proteomes" id="UP000184245"/>
    </source>
</evidence>
<protein>
    <submittedName>
        <fullName evidence="1">Uncharacterized protein</fullName>
    </submittedName>
</protein>
<dbReference type="RefSeq" id="WP_072854918.1">
    <property type="nucleotide sequence ID" value="NZ_FQVI01000058.1"/>
</dbReference>
<sequence length="86" mass="10262">MRKNKKPFYTEYMIKHWPKPPRCICSNRINRELGIVSPTLEMYTALGGKGKQAADELKEYKVRSMKYLCYKRKLSKAQWKALYRTV</sequence>
<dbReference type="OrthoDB" id="2084989at2"/>
<name>A0A1M5D6M3_9CLOT</name>
<evidence type="ECO:0000313" key="1">
    <source>
        <dbReference type="EMBL" id="SHF62648.1"/>
    </source>
</evidence>
<keyword evidence="2" id="KW-1185">Reference proteome</keyword>
<dbReference type="AlphaFoldDB" id="A0A1M5D6M3"/>
<accession>A0A1M5D6M3</accession>
<organism evidence="1 2">
    <name type="scientific">Lactonifactor longoviformis DSM 17459</name>
    <dbReference type="NCBI Taxonomy" id="1122155"/>
    <lineage>
        <taxon>Bacteria</taxon>
        <taxon>Bacillati</taxon>
        <taxon>Bacillota</taxon>
        <taxon>Clostridia</taxon>
        <taxon>Eubacteriales</taxon>
        <taxon>Clostridiaceae</taxon>
        <taxon>Lactonifactor</taxon>
    </lineage>
</organism>
<gene>
    <name evidence="1" type="ORF">SAMN02745158_04434</name>
</gene>
<proteinExistence type="predicted"/>
<dbReference type="EMBL" id="FQVI01000058">
    <property type="protein sequence ID" value="SHF62648.1"/>
    <property type="molecule type" value="Genomic_DNA"/>
</dbReference>
<dbReference type="STRING" id="1122155.SAMN02745158_04434"/>
<reference evidence="1 2" key="1">
    <citation type="submission" date="2016-11" db="EMBL/GenBank/DDBJ databases">
        <authorList>
            <person name="Jaros S."/>
            <person name="Januszkiewicz K."/>
            <person name="Wedrychowicz H."/>
        </authorList>
    </citation>
    <scope>NUCLEOTIDE SEQUENCE [LARGE SCALE GENOMIC DNA]</scope>
    <source>
        <strain evidence="1 2">DSM 17459</strain>
    </source>
</reference>